<dbReference type="PANTHER" id="PTHR33295">
    <property type="entry name" value="ATPASE"/>
    <property type="match status" value="1"/>
</dbReference>
<dbReference type="InterPro" id="IPR041682">
    <property type="entry name" value="AAA_14"/>
</dbReference>
<comment type="caution">
    <text evidence="3">The sequence shown here is derived from an EMBL/GenBank/DDBJ whole genome shotgun (WGS) entry which is preliminary data.</text>
</comment>
<dbReference type="Proteomes" id="UP000177165">
    <property type="component" value="Unassembled WGS sequence"/>
</dbReference>
<name>A0A1G2AUF1_9BACT</name>
<dbReference type="EMBL" id="MHKB01000008">
    <property type="protein sequence ID" value="OGY79607.1"/>
    <property type="molecule type" value="Genomic_DNA"/>
</dbReference>
<gene>
    <name evidence="3" type="ORF">A3B74_02430</name>
</gene>
<feature type="domain" description="DUF4143" evidence="2">
    <location>
        <begin position="213"/>
        <end position="349"/>
    </location>
</feature>
<accession>A0A1G2AUF1</accession>
<dbReference type="SUPFAM" id="SSF52540">
    <property type="entry name" value="P-loop containing nucleoside triphosphate hydrolases"/>
    <property type="match status" value="1"/>
</dbReference>
<feature type="domain" description="AAA" evidence="1">
    <location>
        <begin position="18"/>
        <end position="148"/>
    </location>
</feature>
<dbReference type="InterPro" id="IPR025420">
    <property type="entry name" value="DUF4143"/>
</dbReference>
<protein>
    <submittedName>
        <fullName evidence="3">ATPase</fullName>
    </submittedName>
</protein>
<sequence length="392" mass="45530">MFFQRKIYSQLAQHLQKRQMTVIVGMRRTGKTTLLKQLLEHLPSRNKLYIDLERLDSRDLFREKNYEGILAAFEQRGLNKKEKMYIALDELQFVPQAVSVLKYLYDHYEVKFIVTGSSSYYLKNLFSESLAGRKKIFELYPLDFGEFLTFKQISWKSGNFIKNIFSSAEYERIKVYYEEYIEYGGFPEVALTGNRQDKTDILSDIVSSYVNIDVNTLLDIRDQEVFYALMKMLASRVGTKLDYAKIARLIGISRPTIMAYIHFLEKTYFFTLLPVIAKNPDREIVKAKKIYCCDNGILNALADVGSGKKFENAIFNQLKFHGDLSYYSLKTGQEIDFILNATSAFEVKESPTQSDTGQLSVLAKNIHIRNNRLIGRKKVARFQNYIWGGDIR</sequence>
<dbReference type="PANTHER" id="PTHR33295:SF8">
    <property type="entry name" value="AAA+ ATPASE DOMAIN-CONTAINING PROTEIN"/>
    <property type="match status" value="1"/>
</dbReference>
<evidence type="ECO:0000313" key="3">
    <source>
        <dbReference type="EMBL" id="OGY79607.1"/>
    </source>
</evidence>
<dbReference type="InterPro" id="IPR027417">
    <property type="entry name" value="P-loop_NTPase"/>
</dbReference>
<proteinExistence type="predicted"/>
<dbReference type="AlphaFoldDB" id="A0A1G2AUF1"/>
<reference evidence="3 4" key="1">
    <citation type="journal article" date="2016" name="Nat. Commun.">
        <title>Thousands of microbial genomes shed light on interconnected biogeochemical processes in an aquifer system.</title>
        <authorList>
            <person name="Anantharaman K."/>
            <person name="Brown C.T."/>
            <person name="Hug L.A."/>
            <person name="Sharon I."/>
            <person name="Castelle C.J."/>
            <person name="Probst A.J."/>
            <person name="Thomas B.C."/>
            <person name="Singh A."/>
            <person name="Wilkins M.J."/>
            <person name="Karaoz U."/>
            <person name="Brodie E.L."/>
            <person name="Williams K.H."/>
            <person name="Hubbard S.S."/>
            <person name="Banfield J.F."/>
        </authorList>
    </citation>
    <scope>NUCLEOTIDE SEQUENCE [LARGE SCALE GENOMIC DNA]</scope>
</reference>
<dbReference type="Pfam" id="PF13173">
    <property type="entry name" value="AAA_14"/>
    <property type="match status" value="1"/>
</dbReference>
<organism evidence="3 4">
    <name type="scientific">Candidatus Kerfeldbacteria bacterium RIFCSPHIGHO2_02_FULL_42_14</name>
    <dbReference type="NCBI Taxonomy" id="1798540"/>
    <lineage>
        <taxon>Bacteria</taxon>
        <taxon>Candidatus Kerfeldiibacteriota</taxon>
    </lineage>
</organism>
<evidence type="ECO:0000259" key="2">
    <source>
        <dbReference type="Pfam" id="PF13635"/>
    </source>
</evidence>
<dbReference type="STRING" id="1798540.A3B74_02430"/>
<evidence type="ECO:0000313" key="4">
    <source>
        <dbReference type="Proteomes" id="UP000177165"/>
    </source>
</evidence>
<evidence type="ECO:0000259" key="1">
    <source>
        <dbReference type="Pfam" id="PF13173"/>
    </source>
</evidence>
<dbReference type="Gene3D" id="3.40.50.300">
    <property type="entry name" value="P-loop containing nucleotide triphosphate hydrolases"/>
    <property type="match status" value="1"/>
</dbReference>
<dbReference type="Pfam" id="PF13635">
    <property type="entry name" value="DUF4143"/>
    <property type="match status" value="1"/>
</dbReference>